<reference evidence="5" key="1">
    <citation type="submission" date="2016-10" db="EMBL/GenBank/DDBJ databases">
        <authorList>
            <person name="Varghese N."/>
            <person name="Submissions S."/>
        </authorList>
    </citation>
    <scope>NUCLEOTIDE SEQUENCE [LARGE SCALE GENOMIC DNA]</scope>
    <source>
        <strain evidence="5">IBRC-M 10655</strain>
    </source>
</reference>
<evidence type="ECO:0000313" key="5">
    <source>
        <dbReference type="Proteomes" id="UP000199651"/>
    </source>
</evidence>
<dbReference type="Proteomes" id="UP000199651">
    <property type="component" value="Unassembled WGS sequence"/>
</dbReference>
<evidence type="ECO:0000256" key="1">
    <source>
        <dbReference type="ARBA" id="ARBA00023295"/>
    </source>
</evidence>
<dbReference type="SUPFAM" id="SSF49265">
    <property type="entry name" value="Fibronectin type III"/>
    <property type="match status" value="1"/>
</dbReference>
<accession>A0A1H0NPI5</accession>
<feature type="domain" description="Fibronectin type-III" evidence="3">
    <location>
        <begin position="86"/>
        <end position="170"/>
    </location>
</feature>
<dbReference type="InterPro" id="IPR003961">
    <property type="entry name" value="FN3_dom"/>
</dbReference>
<dbReference type="InterPro" id="IPR036116">
    <property type="entry name" value="FN3_sf"/>
</dbReference>
<gene>
    <name evidence="4" type="ORF">SAMN05192558_105423</name>
</gene>
<organism evidence="4 5">
    <name type="scientific">Actinokineospora alba</name>
    <dbReference type="NCBI Taxonomy" id="504798"/>
    <lineage>
        <taxon>Bacteria</taxon>
        <taxon>Bacillati</taxon>
        <taxon>Actinomycetota</taxon>
        <taxon>Actinomycetes</taxon>
        <taxon>Pseudonocardiales</taxon>
        <taxon>Pseudonocardiaceae</taxon>
        <taxon>Actinokineospora</taxon>
    </lineage>
</organism>
<keyword evidence="2" id="KW-0624">Polysaccharide degradation</keyword>
<dbReference type="Gene3D" id="2.60.40.10">
    <property type="entry name" value="Immunoglobulins"/>
    <property type="match status" value="1"/>
</dbReference>
<sequence>MFEGRTLGADGLRISETCQYAAVVVSGKRVLIWVGAVAVLVGAVLTLRTPSDESPPPERPSTITATPERVSRFADDRVLLPEPGKPPAAPRDVASDPAPGRLRVWWAGSDAAGYEVRWEGGGAPARTKLVATPDTQLDGLVDDADYKIEVRAVDSFGQRSEPTVVGGRPGRGDAGWREGLTGLLDEFRDDASVRSDVPGSLWHLSGYRGCVDLGARAPGEVGLPIDLGCGADEAVLRARQPLRLTESDGGLLGRFVVLTDAAGPGGRLTLDLVPGPADRIGAVRSTPHAGEDPTLPAGAIRVLVDDGGVRVNTGAGLDQRTVTAQVPPAVPARGGGVLHLFEVRVTTSGVFVLQDGRTVGVSGAVPRWSEASALIGMRGPQGRRSRVHVAAAGFSGPPAVAPSVVERSVNLATRQVLAPDAPAPALGISRRLLADALSARIVVTMTVSGAVDTSAATIQLGTDVLPAPPAVPGPPRSAGSTVTVIAEVPQALLGADGEALSPFVVRAPGAEPGVVVQESYLELSVATPPPPDSSRGADRASRDALPTLSIELGDSGGVPMPAPTVTPQGRLVVTVRLAGERSQWDTGAVAGVQGFQLWADGRMVASLPTSIGGPSPGGTYSIPLSLNGFTSGRHVLEARVIGVDGDRTSVLESFTVV</sequence>
<keyword evidence="2" id="KW-0119">Carbohydrate metabolism</keyword>
<evidence type="ECO:0000259" key="3">
    <source>
        <dbReference type="PROSITE" id="PS50853"/>
    </source>
</evidence>
<evidence type="ECO:0000313" key="4">
    <source>
        <dbReference type="EMBL" id="SDO94486.1"/>
    </source>
</evidence>
<dbReference type="PROSITE" id="PS50853">
    <property type="entry name" value="FN3"/>
    <property type="match status" value="1"/>
</dbReference>
<evidence type="ECO:0000256" key="2">
    <source>
        <dbReference type="ARBA" id="ARBA00023326"/>
    </source>
</evidence>
<keyword evidence="5" id="KW-1185">Reference proteome</keyword>
<keyword evidence="1" id="KW-0326">Glycosidase</keyword>
<dbReference type="CDD" id="cd00063">
    <property type="entry name" value="FN3"/>
    <property type="match status" value="1"/>
</dbReference>
<dbReference type="EMBL" id="FNJB01000005">
    <property type="protein sequence ID" value="SDO94486.1"/>
    <property type="molecule type" value="Genomic_DNA"/>
</dbReference>
<dbReference type="GO" id="GO:0016798">
    <property type="term" value="F:hydrolase activity, acting on glycosyl bonds"/>
    <property type="evidence" value="ECO:0007669"/>
    <property type="project" value="UniProtKB-KW"/>
</dbReference>
<name>A0A1H0NPI5_9PSEU</name>
<dbReference type="AlphaFoldDB" id="A0A1H0NPI5"/>
<dbReference type="InterPro" id="IPR013783">
    <property type="entry name" value="Ig-like_fold"/>
</dbReference>
<keyword evidence="1" id="KW-0378">Hydrolase</keyword>
<protein>
    <recommendedName>
        <fullName evidence="3">Fibronectin type-III domain-containing protein</fullName>
    </recommendedName>
</protein>
<proteinExistence type="predicted"/>
<dbReference type="GO" id="GO:0000272">
    <property type="term" value="P:polysaccharide catabolic process"/>
    <property type="evidence" value="ECO:0007669"/>
    <property type="project" value="UniProtKB-KW"/>
</dbReference>